<dbReference type="GO" id="GO:0003677">
    <property type="term" value="F:DNA binding"/>
    <property type="evidence" value="ECO:0007669"/>
    <property type="project" value="InterPro"/>
</dbReference>
<name>A0A1B9E936_9FLAO</name>
<dbReference type="SUPFAM" id="SSF46955">
    <property type="entry name" value="Putative DNA-binding domain"/>
    <property type="match status" value="1"/>
</dbReference>
<dbReference type="OrthoDB" id="1097811at2"/>
<proteinExistence type="predicted"/>
<reference evidence="2 3" key="1">
    <citation type="submission" date="2016-03" db="EMBL/GenBank/DDBJ databases">
        <authorList>
            <person name="Ploux O."/>
        </authorList>
    </citation>
    <scope>NUCLEOTIDE SEQUENCE [LARGE SCALE GENOMIC DNA]</scope>
    <source>
        <strain evidence="2 3">LPB0076</strain>
    </source>
</reference>
<protein>
    <recommendedName>
        <fullName evidence="1">Helix-turn-helix domain-containing protein</fullName>
    </recommendedName>
</protein>
<evidence type="ECO:0000259" key="1">
    <source>
        <dbReference type="Pfam" id="PF12728"/>
    </source>
</evidence>
<comment type="caution">
    <text evidence="2">The sequence shown here is derived from an EMBL/GenBank/DDBJ whole genome shotgun (WGS) entry which is preliminary data.</text>
</comment>
<organism evidence="2 3">
    <name type="scientific">Flavobacterium crassostreae</name>
    <dbReference type="NCBI Taxonomy" id="1763534"/>
    <lineage>
        <taxon>Bacteria</taxon>
        <taxon>Pseudomonadati</taxon>
        <taxon>Bacteroidota</taxon>
        <taxon>Flavobacteriia</taxon>
        <taxon>Flavobacteriales</taxon>
        <taxon>Flavobacteriaceae</taxon>
        <taxon>Flavobacterium</taxon>
    </lineage>
</organism>
<dbReference type="InterPro" id="IPR009061">
    <property type="entry name" value="DNA-bd_dom_put_sf"/>
</dbReference>
<dbReference type="Pfam" id="PF12728">
    <property type="entry name" value="HTH_17"/>
    <property type="match status" value="1"/>
</dbReference>
<dbReference type="RefSeq" id="WP_066331834.1">
    <property type="nucleotide sequence ID" value="NZ_CP017688.1"/>
</dbReference>
<keyword evidence="3" id="KW-1185">Reference proteome</keyword>
<dbReference type="AlphaFoldDB" id="A0A1B9E936"/>
<dbReference type="NCBIfam" id="TIGR01764">
    <property type="entry name" value="excise"/>
    <property type="match status" value="1"/>
</dbReference>
<evidence type="ECO:0000313" key="2">
    <source>
        <dbReference type="EMBL" id="OCB78455.1"/>
    </source>
</evidence>
<dbReference type="InterPro" id="IPR041657">
    <property type="entry name" value="HTH_17"/>
</dbReference>
<accession>A0A1B9E936</accession>
<dbReference type="STRING" id="1763534.GCA_001831475_00460"/>
<dbReference type="EMBL" id="LVEP01000005">
    <property type="protein sequence ID" value="OCB78455.1"/>
    <property type="molecule type" value="Genomic_DNA"/>
</dbReference>
<dbReference type="InterPro" id="IPR010093">
    <property type="entry name" value="SinI_DNA-bd"/>
</dbReference>
<dbReference type="Proteomes" id="UP000093510">
    <property type="component" value="Unassembled WGS sequence"/>
</dbReference>
<gene>
    <name evidence="2" type="ORF">LPBF_02015</name>
</gene>
<sequence length="95" mass="10691">MSATAITTVQVQGISVETLLGKFDELKSQIKELQQQPQADRLITRDETAKLLGVSLVTLHNWVKSNILIAYRVGNKVRFKENEVLASLQQINSKR</sequence>
<evidence type="ECO:0000313" key="3">
    <source>
        <dbReference type="Proteomes" id="UP000093510"/>
    </source>
</evidence>
<feature type="domain" description="Helix-turn-helix" evidence="1">
    <location>
        <begin position="43"/>
        <end position="90"/>
    </location>
</feature>